<sequence>MSDFAIILTEDSDTSSSLRLEGKELRDVLIEQGNLGRKFIARAEIVAVTSGTLTENGPPATIMVFRFNFMNMKEDIKRRFRMAKIKIEFSDELSRSRMDPEVIAVSPNGEVHLNKVARPEDIDKDIHASETPFDIRDIGFEWKVSHTKKKEYWARQLGLEWNNRTTFTGSPNVAIWQLLENPSKRQGIPRFFQTAVLLQRSGDSKVATKITIETEVDTLNYYRKDSKRLFGGVVTEPVDPVKISPKLFKISHLDAADKLKENSPALKSMKTLIKMRKFTGVKRRLAMESVGDEQKDEQKDETVE</sequence>
<organism evidence="1 2">
    <name type="scientific">Hypoxylon rubiginosum</name>
    <dbReference type="NCBI Taxonomy" id="110542"/>
    <lineage>
        <taxon>Eukaryota</taxon>
        <taxon>Fungi</taxon>
        <taxon>Dikarya</taxon>
        <taxon>Ascomycota</taxon>
        <taxon>Pezizomycotina</taxon>
        <taxon>Sordariomycetes</taxon>
        <taxon>Xylariomycetidae</taxon>
        <taxon>Xylariales</taxon>
        <taxon>Hypoxylaceae</taxon>
        <taxon>Hypoxylon</taxon>
    </lineage>
</organism>
<protein>
    <submittedName>
        <fullName evidence="1">Uncharacterized protein</fullName>
    </submittedName>
</protein>
<reference evidence="1 2" key="1">
    <citation type="journal article" date="2022" name="New Phytol.">
        <title>Ecological generalism drives hyperdiversity of secondary metabolite gene clusters in xylarialean endophytes.</title>
        <authorList>
            <person name="Franco M.E.E."/>
            <person name="Wisecaver J.H."/>
            <person name="Arnold A.E."/>
            <person name="Ju Y.M."/>
            <person name="Slot J.C."/>
            <person name="Ahrendt S."/>
            <person name="Moore L.P."/>
            <person name="Eastman K.E."/>
            <person name="Scott K."/>
            <person name="Konkel Z."/>
            <person name="Mondo S.J."/>
            <person name="Kuo A."/>
            <person name="Hayes R.D."/>
            <person name="Haridas S."/>
            <person name="Andreopoulos B."/>
            <person name="Riley R."/>
            <person name="LaButti K."/>
            <person name="Pangilinan J."/>
            <person name="Lipzen A."/>
            <person name="Amirebrahimi M."/>
            <person name="Yan J."/>
            <person name="Adam C."/>
            <person name="Keymanesh K."/>
            <person name="Ng V."/>
            <person name="Louie K."/>
            <person name="Northen T."/>
            <person name="Drula E."/>
            <person name="Henrissat B."/>
            <person name="Hsieh H.M."/>
            <person name="Youens-Clark K."/>
            <person name="Lutzoni F."/>
            <person name="Miadlikowska J."/>
            <person name="Eastwood D.C."/>
            <person name="Hamelin R.C."/>
            <person name="Grigoriev I.V."/>
            <person name="U'Ren J.M."/>
        </authorList>
    </citation>
    <scope>NUCLEOTIDE SEQUENCE [LARGE SCALE GENOMIC DNA]</scope>
    <source>
        <strain evidence="1 2">ER1909</strain>
    </source>
</reference>
<dbReference type="EMBL" id="MU394297">
    <property type="protein sequence ID" value="KAI6089073.1"/>
    <property type="molecule type" value="Genomic_DNA"/>
</dbReference>
<dbReference type="Proteomes" id="UP001497680">
    <property type="component" value="Unassembled WGS sequence"/>
</dbReference>
<evidence type="ECO:0000313" key="2">
    <source>
        <dbReference type="Proteomes" id="UP001497680"/>
    </source>
</evidence>
<accession>A0ACC0D8U7</accession>
<gene>
    <name evidence="1" type="ORF">F4821DRAFT_276290</name>
</gene>
<name>A0ACC0D8U7_9PEZI</name>
<evidence type="ECO:0000313" key="1">
    <source>
        <dbReference type="EMBL" id="KAI6089073.1"/>
    </source>
</evidence>
<keyword evidence="2" id="KW-1185">Reference proteome</keyword>
<proteinExistence type="predicted"/>
<comment type="caution">
    <text evidence="1">The sequence shown here is derived from an EMBL/GenBank/DDBJ whole genome shotgun (WGS) entry which is preliminary data.</text>
</comment>